<keyword evidence="2" id="KW-1185">Reference proteome</keyword>
<comment type="caution">
    <text evidence="1">The sequence shown here is derived from an EMBL/GenBank/DDBJ whole genome shotgun (WGS) entry which is preliminary data.</text>
</comment>
<name>T0GVN0_9SPHN</name>
<organism evidence="1 2">
    <name type="scientific">Sphingobium baderi LL03</name>
    <dbReference type="NCBI Taxonomy" id="1114964"/>
    <lineage>
        <taxon>Bacteria</taxon>
        <taxon>Pseudomonadati</taxon>
        <taxon>Pseudomonadota</taxon>
        <taxon>Alphaproteobacteria</taxon>
        <taxon>Sphingomonadales</taxon>
        <taxon>Sphingomonadaceae</taxon>
        <taxon>Sphingobium</taxon>
    </lineage>
</organism>
<gene>
    <name evidence="1" type="ORF">L485_03780</name>
</gene>
<dbReference type="eggNOG" id="ENOG502ZGNC">
    <property type="taxonomic scope" value="Bacteria"/>
</dbReference>
<evidence type="ECO:0000313" key="1">
    <source>
        <dbReference type="EMBL" id="EQB04727.1"/>
    </source>
</evidence>
<dbReference type="AlphaFoldDB" id="T0GVN0"/>
<dbReference type="Proteomes" id="UP000015524">
    <property type="component" value="Unassembled WGS sequence"/>
</dbReference>
<reference evidence="1 2" key="1">
    <citation type="journal article" date="2013" name="Genome Announc.">
        <title>Draft Genome Sequence of a Hexachlorocyclohexane-Degrading Bacterium, Sphingobium baderi Strain LL03T.</title>
        <authorList>
            <person name="Kaur J."/>
            <person name="Verma H."/>
            <person name="Tripathi C."/>
            <person name="Khurana J.P."/>
            <person name="Lal R."/>
        </authorList>
    </citation>
    <scope>NUCLEOTIDE SEQUENCE [LARGE SCALE GENOMIC DNA]</scope>
    <source>
        <strain evidence="1 2">LL03</strain>
    </source>
</reference>
<proteinExistence type="predicted"/>
<evidence type="ECO:0000313" key="2">
    <source>
        <dbReference type="Proteomes" id="UP000015524"/>
    </source>
</evidence>
<sequence length="65" mass="7095">MLVGPTAGHAAHHLQRILRCCTTVLAGFRLANPQFRVLIAPPMDCEHDVTHGIIDIDDDFGDQCA</sequence>
<protein>
    <submittedName>
        <fullName evidence="1">Uncharacterized protein</fullName>
    </submittedName>
</protein>
<dbReference type="EMBL" id="ATIB01000031">
    <property type="protein sequence ID" value="EQB04727.1"/>
    <property type="molecule type" value="Genomic_DNA"/>
</dbReference>
<accession>T0GVN0</accession>